<keyword evidence="4" id="KW-0238">DNA-binding</keyword>
<dbReference type="InterPro" id="IPR015421">
    <property type="entry name" value="PyrdxlP-dep_Trfase_major"/>
</dbReference>
<protein>
    <submittedName>
        <fullName evidence="7">GntR family transcriptional regulator</fullName>
    </submittedName>
</protein>
<keyword evidence="2" id="KW-0663">Pyridoxal phosphate</keyword>
<dbReference type="Proteomes" id="UP000292445">
    <property type="component" value="Unassembled WGS sequence"/>
</dbReference>
<evidence type="ECO:0000256" key="3">
    <source>
        <dbReference type="ARBA" id="ARBA00023015"/>
    </source>
</evidence>
<dbReference type="GO" id="GO:0030170">
    <property type="term" value="F:pyridoxal phosphate binding"/>
    <property type="evidence" value="ECO:0007669"/>
    <property type="project" value="InterPro"/>
</dbReference>
<keyword evidence="5" id="KW-0804">Transcription</keyword>
<evidence type="ECO:0000313" key="7">
    <source>
        <dbReference type="EMBL" id="RZS80592.1"/>
    </source>
</evidence>
<dbReference type="Pfam" id="PF00392">
    <property type="entry name" value="GntR"/>
    <property type="match status" value="1"/>
</dbReference>
<accession>A0A4Q7NC50</accession>
<keyword evidence="3" id="KW-0805">Transcription regulation</keyword>
<evidence type="ECO:0000256" key="4">
    <source>
        <dbReference type="ARBA" id="ARBA00023125"/>
    </source>
</evidence>
<evidence type="ECO:0000256" key="5">
    <source>
        <dbReference type="ARBA" id="ARBA00023163"/>
    </source>
</evidence>
<dbReference type="EMBL" id="SGXC01000002">
    <property type="protein sequence ID" value="RZS80592.1"/>
    <property type="molecule type" value="Genomic_DNA"/>
</dbReference>
<evidence type="ECO:0000259" key="6">
    <source>
        <dbReference type="PROSITE" id="PS50949"/>
    </source>
</evidence>
<feature type="domain" description="HTH gntR-type" evidence="6">
    <location>
        <begin position="20"/>
        <end position="88"/>
    </location>
</feature>
<dbReference type="Gene3D" id="3.40.640.10">
    <property type="entry name" value="Type I PLP-dependent aspartate aminotransferase-like (Major domain)"/>
    <property type="match status" value="1"/>
</dbReference>
<dbReference type="InterPro" id="IPR036390">
    <property type="entry name" value="WH_DNA-bd_sf"/>
</dbReference>
<keyword evidence="8" id="KW-1185">Reference proteome</keyword>
<comment type="caution">
    <text evidence="7">The sequence shown here is derived from an EMBL/GenBank/DDBJ whole genome shotgun (WGS) entry which is preliminary data.</text>
</comment>
<dbReference type="CDD" id="cd07377">
    <property type="entry name" value="WHTH_GntR"/>
    <property type="match status" value="1"/>
</dbReference>
<dbReference type="SUPFAM" id="SSF53383">
    <property type="entry name" value="PLP-dependent transferases"/>
    <property type="match status" value="1"/>
</dbReference>
<dbReference type="GO" id="GO:0003677">
    <property type="term" value="F:DNA binding"/>
    <property type="evidence" value="ECO:0007669"/>
    <property type="project" value="UniProtKB-KW"/>
</dbReference>
<comment type="similarity">
    <text evidence="1">In the C-terminal section; belongs to the class-I pyridoxal-phosphate-dependent aminotransferase family.</text>
</comment>
<dbReference type="Gene3D" id="1.10.10.10">
    <property type="entry name" value="Winged helix-like DNA-binding domain superfamily/Winged helix DNA-binding domain"/>
    <property type="match status" value="1"/>
</dbReference>
<dbReference type="SMART" id="SM00345">
    <property type="entry name" value="HTH_GNTR"/>
    <property type="match status" value="1"/>
</dbReference>
<dbReference type="InterPro" id="IPR051446">
    <property type="entry name" value="HTH_trans_reg/aminotransferase"/>
</dbReference>
<evidence type="ECO:0000256" key="2">
    <source>
        <dbReference type="ARBA" id="ARBA00022898"/>
    </source>
</evidence>
<name>A0A4Q7NC50_9BURK</name>
<dbReference type="InterPro" id="IPR036388">
    <property type="entry name" value="WH-like_DNA-bd_sf"/>
</dbReference>
<dbReference type="PROSITE" id="PS50949">
    <property type="entry name" value="HTH_GNTR"/>
    <property type="match status" value="1"/>
</dbReference>
<dbReference type="InterPro" id="IPR004839">
    <property type="entry name" value="Aminotransferase_I/II_large"/>
</dbReference>
<dbReference type="GO" id="GO:0003700">
    <property type="term" value="F:DNA-binding transcription factor activity"/>
    <property type="evidence" value="ECO:0007669"/>
    <property type="project" value="InterPro"/>
</dbReference>
<dbReference type="InterPro" id="IPR015424">
    <property type="entry name" value="PyrdxlP-dep_Trfase"/>
</dbReference>
<dbReference type="PANTHER" id="PTHR46577:SF1">
    <property type="entry name" value="HTH-TYPE TRANSCRIPTIONAL REGULATORY PROTEIN GABR"/>
    <property type="match status" value="1"/>
</dbReference>
<sequence>MSGTSHTDPLHLKPNREQDAPIYLQLYRRYQEAIASGRLRPGDRVPSVRSLASELGLARGTVEVAYQMLVGEGYFVARGAAGTIVSPRLGNLADAGRAKVSVSAPPPGSTPRLHNPGHLTPPFQLGMPALDAFPRKTWTRLAAHTLRTLETVAMTYPDPAGYAPLRRAIATYLGISRGIACTPEQVFVTAGYRGALELVRRTLLHTGDLGWYEDPGYIFARQFLLRAGMRLAPVPVDEEGLDVRTGRQRAADARFAVVTPTHQSPTGVALSLPRRLELLEWAHDRRAWIIEDDYDSEFRYHGRPLPALKSLDRDGRVLYTGTFSKVLFPGLRLAYLVVPASQAGKFRDMVNHLPDPGSVLPQAMVADFMEQGHFARHLRRMRPLYAARRGYLADALARMPAERLHVQPQAGGIHILAHLPDGRSDKALAMAALDGGLAVQALSDWRMRKSSQGGLLMGFANFATAGDAAAAVEQLGTILERPDVT</sequence>
<dbReference type="InterPro" id="IPR000524">
    <property type="entry name" value="Tscrpt_reg_HTH_GntR"/>
</dbReference>
<dbReference type="OrthoDB" id="9804020at2"/>
<dbReference type="RefSeq" id="WP_130358239.1">
    <property type="nucleotide sequence ID" value="NZ_SGXC01000002.1"/>
</dbReference>
<organism evidence="7 8">
    <name type="scientific">Pigmentiphaga kullae</name>
    <dbReference type="NCBI Taxonomy" id="151784"/>
    <lineage>
        <taxon>Bacteria</taxon>
        <taxon>Pseudomonadati</taxon>
        <taxon>Pseudomonadota</taxon>
        <taxon>Betaproteobacteria</taxon>
        <taxon>Burkholderiales</taxon>
        <taxon>Alcaligenaceae</taxon>
        <taxon>Pigmentiphaga</taxon>
    </lineage>
</organism>
<dbReference type="AlphaFoldDB" id="A0A4Q7NC50"/>
<evidence type="ECO:0000313" key="8">
    <source>
        <dbReference type="Proteomes" id="UP000292445"/>
    </source>
</evidence>
<reference evidence="7 8" key="1">
    <citation type="submission" date="2019-02" db="EMBL/GenBank/DDBJ databases">
        <title>Genomic Encyclopedia of Type Strains, Phase IV (KMG-IV): sequencing the most valuable type-strain genomes for metagenomic binning, comparative biology and taxonomic classification.</title>
        <authorList>
            <person name="Goeker M."/>
        </authorList>
    </citation>
    <scope>NUCLEOTIDE SEQUENCE [LARGE SCALE GENOMIC DNA]</scope>
    <source>
        <strain evidence="7 8">K24</strain>
    </source>
</reference>
<dbReference type="Pfam" id="PF00155">
    <property type="entry name" value="Aminotran_1_2"/>
    <property type="match status" value="1"/>
</dbReference>
<gene>
    <name evidence="7" type="ORF">EV675_3202</name>
</gene>
<dbReference type="SUPFAM" id="SSF46785">
    <property type="entry name" value="Winged helix' DNA-binding domain"/>
    <property type="match status" value="1"/>
</dbReference>
<dbReference type="CDD" id="cd00609">
    <property type="entry name" value="AAT_like"/>
    <property type="match status" value="1"/>
</dbReference>
<proteinExistence type="inferred from homology"/>
<dbReference type="PANTHER" id="PTHR46577">
    <property type="entry name" value="HTH-TYPE TRANSCRIPTIONAL REGULATORY PROTEIN GABR"/>
    <property type="match status" value="1"/>
</dbReference>
<evidence type="ECO:0000256" key="1">
    <source>
        <dbReference type="ARBA" id="ARBA00005384"/>
    </source>
</evidence>